<reference evidence="2" key="1">
    <citation type="submission" date="2023-07" db="EMBL/GenBank/DDBJ databases">
        <authorList>
            <person name="Stuckert A."/>
        </authorList>
    </citation>
    <scope>NUCLEOTIDE SEQUENCE</scope>
</reference>
<dbReference type="Gene3D" id="1.10.10.10">
    <property type="entry name" value="Winged helix-like DNA-binding domain superfamily/Winged helix DNA-binding domain"/>
    <property type="match status" value="1"/>
</dbReference>
<evidence type="ECO:0000259" key="1">
    <source>
        <dbReference type="PROSITE" id="PS50186"/>
    </source>
</evidence>
<dbReference type="EMBL" id="CAUEEQ010036773">
    <property type="protein sequence ID" value="CAJ0953499.1"/>
    <property type="molecule type" value="Genomic_DNA"/>
</dbReference>
<dbReference type="SUPFAM" id="SSF46785">
    <property type="entry name" value="Winged helix' DNA-binding domain"/>
    <property type="match status" value="1"/>
</dbReference>
<dbReference type="InterPro" id="IPR036034">
    <property type="entry name" value="PDZ_sf"/>
</dbReference>
<protein>
    <recommendedName>
        <fullName evidence="1">DEP domain-containing protein</fullName>
    </recommendedName>
</protein>
<dbReference type="Pfam" id="PF00610">
    <property type="entry name" value="DEP"/>
    <property type="match status" value="1"/>
</dbReference>
<dbReference type="Proteomes" id="UP001176940">
    <property type="component" value="Unassembled WGS sequence"/>
</dbReference>
<dbReference type="PROSITE" id="PS50186">
    <property type="entry name" value="DEP"/>
    <property type="match status" value="1"/>
</dbReference>
<comment type="caution">
    <text evidence="2">The sequence shown here is derived from an EMBL/GenBank/DDBJ whole genome shotgun (WGS) entry which is preliminary data.</text>
</comment>
<gene>
    <name evidence="2" type="ORF">RIMI_LOCUS14329046</name>
</gene>
<dbReference type="InterPro" id="IPR036388">
    <property type="entry name" value="WH-like_DNA-bd_sf"/>
</dbReference>
<dbReference type="PANTHER" id="PTHR22829">
    <property type="entry name" value="DEP DOMAIN PROTEIN"/>
    <property type="match status" value="1"/>
</dbReference>
<dbReference type="SUPFAM" id="SSF50156">
    <property type="entry name" value="PDZ domain-like"/>
    <property type="match status" value="1"/>
</dbReference>
<dbReference type="SMART" id="SM00049">
    <property type="entry name" value="DEP"/>
    <property type="match status" value="1"/>
</dbReference>
<organism evidence="2 3">
    <name type="scientific">Ranitomeya imitator</name>
    <name type="common">mimic poison frog</name>
    <dbReference type="NCBI Taxonomy" id="111125"/>
    <lineage>
        <taxon>Eukaryota</taxon>
        <taxon>Metazoa</taxon>
        <taxon>Chordata</taxon>
        <taxon>Craniata</taxon>
        <taxon>Vertebrata</taxon>
        <taxon>Euteleostomi</taxon>
        <taxon>Amphibia</taxon>
        <taxon>Batrachia</taxon>
        <taxon>Anura</taxon>
        <taxon>Neobatrachia</taxon>
        <taxon>Hyloidea</taxon>
        <taxon>Dendrobatidae</taxon>
        <taxon>Dendrobatinae</taxon>
        <taxon>Ranitomeya</taxon>
    </lineage>
</organism>
<evidence type="ECO:0000313" key="2">
    <source>
        <dbReference type="EMBL" id="CAJ0953499.1"/>
    </source>
</evidence>
<dbReference type="InterPro" id="IPR051832">
    <property type="entry name" value="mTOR-Rac_regulators"/>
</dbReference>
<feature type="domain" description="DEP" evidence="1">
    <location>
        <begin position="3"/>
        <end position="77"/>
    </location>
</feature>
<dbReference type="InterPro" id="IPR036390">
    <property type="entry name" value="WH_DNA-bd_sf"/>
</dbReference>
<name>A0ABN9M0J5_9NEOB</name>
<dbReference type="Gene3D" id="2.30.42.10">
    <property type="match status" value="1"/>
</dbReference>
<dbReference type="PANTHER" id="PTHR22829:SF7">
    <property type="entry name" value="DEP DOMAIN-CONTAINING MTOR-INTERACTING PROTEIN"/>
    <property type="match status" value="1"/>
</dbReference>
<evidence type="ECO:0000313" key="3">
    <source>
        <dbReference type="Proteomes" id="UP001176940"/>
    </source>
</evidence>
<keyword evidence="3" id="KW-1185">Reference proteome</keyword>
<dbReference type="InterPro" id="IPR000591">
    <property type="entry name" value="DEP_dom"/>
</dbReference>
<proteinExistence type="predicted"/>
<accession>A0ABN9M0J5</accession>
<sequence>MMEDEDCILQVREEDSAQYKRAFIGSQIVDWLVDRGEVASRADGETLCRTMLQYGIIHHVSGQYQFYDSDMLYRFAINVRRRRKLIEVLDKRISSNEPRPDSPDSPFCLRKLSSELPRIGFVCENDPQPPLLLFKNARGGSGGSSSHCPSINKPKQVTLVPKKPVTVEELRTPGKMYIQKTLVIQGDDVGWGFMARGPGPTFIQALDVDGPADEAGMEICQFIKSVNGINCLHLDYHRIYKLIDAGPRLLIMEVLGNGRIQRLPLGGMMDRDEGLLSHL</sequence>